<dbReference type="InterPro" id="IPR001421">
    <property type="entry name" value="ATP8_metazoa"/>
</dbReference>
<dbReference type="Pfam" id="PF00895">
    <property type="entry name" value="ATP-synt_8"/>
    <property type="match status" value="1"/>
</dbReference>
<dbReference type="GO" id="GO:0015078">
    <property type="term" value="F:proton transmembrane transporter activity"/>
    <property type="evidence" value="ECO:0007669"/>
    <property type="project" value="InterPro"/>
</dbReference>
<keyword evidence="7 12" id="KW-0375">Hydrogen ion transport</keyword>
<keyword evidence="5 12" id="KW-0138">CF(0)</keyword>
<dbReference type="AlphaFoldDB" id="A0A1P8NMU9"/>
<dbReference type="EMBL" id="KX943429">
    <property type="protein sequence ID" value="APX39917.1"/>
    <property type="molecule type" value="Genomic_DNA"/>
</dbReference>
<proteinExistence type="inferred from homology"/>
<protein>
    <recommendedName>
        <fullName evidence="12">ATP synthase complex subunit 8</fullName>
    </recommendedName>
</protein>
<keyword evidence="9 12" id="KW-0406">Ion transport</keyword>
<feature type="transmembrane region" description="Helical" evidence="13">
    <location>
        <begin position="12"/>
        <end position="33"/>
    </location>
</feature>
<evidence type="ECO:0000256" key="6">
    <source>
        <dbReference type="ARBA" id="ARBA00022692"/>
    </source>
</evidence>
<comment type="subunit">
    <text evidence="3">F-type ATPases have 2 components, CF(1) - the catalytic core - and CF(0) - the membrane proton channel.</text>
</comment>
<reference evidence="14" key="2">
    <citation type="submission" date="2016-10" db="EMBL/GenBank/DDBJ databases">
        <authorList>
            <person name="Gomez-Rodriguez C."/>
            <person name="Crampton-Platt A."/>
            <person name="Timmermans M.J.T.N."/>
            <person name="Baselga A."/>
            <person name="Vogler A.P."/>
        </authorList>
    </citation>
    <scope>NUCLEOTIDE SEQUENCE</scope>
</reference>
<keyword evidence="10 12" id="KW-0496">Mitochondrion</keyword>
<name>A0A1P8NMU9_9CUCU</name>
<evidence type="ECO:0000256" key="12">
    <source>
        <dbReference type="RuleBase" id="RU003661"/>
    </source>
</evidence>
<dbReference type="GO" id="GO:0015986">
    <property type="term" value="P:proton motive force-driven ATP synthesis"/>
    <property type="evidence" value="ECO:0007669"/>
    <property type="project" value="InterPro"/>
</dbReference>
<geneLocation type="mitochondrion" evidence="14"/>
<evidence type="ECO:0000256" key="13">
    <source>
        <dbReference type="SAM" id="Phobius"/>
    </source>
</evidence>
<dbReference type="GO" id="GO:0045259">
    <property type="term" value="C:proton-transporting ATP synthase complex"/>
    <property type="evidence" value="ECO:0007669"/>
    <property type="project" value="UniProtKB-KW"/>
</dbReference>
<evidence type="ECO:0000256" key="11">
    <source>
        <dbReference type="ARBA" id="ARBA00023136"/>
    </source>
</evidence>
<evidence type="ECO:0000256" key="10">
    <source>
        <dbReference type="ARBA" id="ARBA00023128"/>
    </source>
</evidence>
<keyword evidence="4 12" id="KW-0813">Transport</keyword>
<evidence type="ECO:0000256" key="4">
    <source>
        <dbReference type="ARBA" id="ARBA00022448"/>
    </source>
</evidence>
<evidence type="ECO:0000256" key="1">
    <source>
        <dbReference type="ARBA" id="ARBA00004304"/>
    </source>
</evidence>
<evidence type="ECO:0000313" key="14">
    <source>
        <dbReference type="EMBL" id="APX39917.1"/>
    </source>
</evidence>
<evidence type="ECO:0000256" key="3">
    <source>
        <dbReference type="ARBA" id="ARBA00011291"/>
    </source>
</evidence>
<comment type="subcellular location">
    <subcellularLocation>
        <location evidence="1 12">Mitochondrion membrane</location>
        <topology evidence="1 12">Single-pass membrane protein</topology>
    </subcellularLocation>
</comment>
<comment type="similarity">
    <text evidence="2 12">Belongs to the ATPase protein 8 family.</text>
</comment>
<reference evidence="14" key="1">
    <citation type="journal article" date="2015" name="Methods Ecol Evol">
        <title>Validating the power of mitochondrial metagenomics for community ecology and phylogenetics of complex assemblages.</title>
        <authorList>
            <person name="Gomez-Rodriguez C."/>
            <person name="Crampton-Platt A."/>
            <person name="Timmermans M.J.T.N."/>
            <person name="Baselga A."/>
            <person name="Vogler A.P."/>
        </authorList>
    </citation>
    <scope>NUCLEOTIDE SEQUENCE</scope>
</reference>
<sequence length="51" mass="6606">MPQMMPLNWLILMFYFLIIFMMFNIMNYFMFYYNIKSLKNKSKTIIYNWKW</sequence>
<evidence type="ECO:0000256" key="7">
    <source>
        <dbReference type="ARBA" id="ARBA00022781"/>
    </source>
</evidence>
<accession>A0A1P8NMU9</accession>
<organism evidence="14">
    <name type="scientific">Hydrothassa fairmairei</name>
    <dbReference type="NCBI Taxonomy" id="1425571"/>
    <lineage>
        <taxon>Eukaryota</taxon>
        <taxon>Metazoa</taxon>
        <taxon>Ecdysozoa</taxon>
        <taxon>Arthropoda</taxon>
        <taxon>Hexapoda</taxon>
        <taxon>Insecta</taxon>
        <taxon>Pterygota</taxon>
        <taxon>Neoptera</taxon>
        <taxon>Endopterygota</taxon>
        <taxon>Coleoptera</taxon>
        <taxon>Polyphaga</taxon>
        <taxon>Cucujiformia</taxon>
        <taxon>Chrysomeloidea</taxon>
        <taxon>Chrysomelidae</taxon>
        <taxon>Chrysomelinae</taxon>
        <taxon>Chrysomelini</taxon>
        <taxon>Hydrothassa</taxon>
    </lineage>
</organism>
<keyword evidence="11 13" id="KW-0472">Membrane</keyword>
<keyword evidence="6 12" id="KW-0812">Transmembrane</keyword>
<evidence type="ECO:0000256" key="8">
    <source>
        <dbReference type="ARBA" id="ARBA00022989"/>
    </source>
</evidence>
<evidence type="ECO:0000256" key="5">
    <source>
        <dbReference type="ARBA" id="ARBA00022547"/>
    </source>
</evidence>
<evidence type="ECO:0000256" key="2">
    <source>
        <dbReference type="ARBA" id="ARBA00008892"/>
    </source>
</evidence>
<dbReference type="GO" id="GO:0031966">
    <property type="term" value="C:mitochondrial membrane"/>
    <property type="evidence" value="ECO:0007669"/>
    <property type="project" value="UniProtKB-SubCell"/>
</dbReference>
<keyword evidence="8 13" id="KW-1133">Transmembrane helix</keyword>
<evidence type="ECO:0000256" key="9">
    <source>
        <dbReference type="ARBA" id="ARBA00023065"/>
    </source>
</evidence>
<gene>
    <name evidence="14" type="primary">atp8</name>
</gene>